<reference evidence="2 3" key="1">
    <citation type="submission" date="2023-03" db="EMBL/GenBank/DDBJ databases">
        <title>High-quality genome of Scylla paramamosain provides insights in environmental adaptation.</title>
        <authorList>
            <person name="Zhang L."/>
        </authorList>
    </citation>
    <scope>NUCLEOTIDE SEQUENCE [LARGE SCALE GENOMIC DNA]</scope>
    <source>
        <strain evidence="2">LZ_2023a</strain>
        <tissue evidence="2">Muscle</tissue>
    </source>
</reference>
<dbReference type="Proteomes" id="UP001487740">
    <property type="component" value="Unassembled WGS sequence"/>
</dbReference>
<evidence type="ECO:0000313" key="2">
    <source>
        <dbReference type="EMBL" id="KAK8373213.1"/>
    </source>
</evidence>
<keyword evidence="3" id="KW-1185">Reference proteome</keyword>
<dbReference type="PANTHER" id="PTHR23280">
    <property type="entry name" value="4.1 G PROTEIN"/>
    <property type="match status" value="1"/>
</dbReference>
<comment type="caution">
    <text evidence="2">The sequence shown here is derived from an EMBL/GenBank/DDBJ whole genome shotgun (WGS) entry which is preliminary data.</text>
</comment>
<proteinExistence type="predicted"/>
<evidence type="ECO:0000259" key="1">
    <source>
        <dbReference type="PROSITE" id="PS50057"/>
    </source>
</evidence>
<dbReference type="Pfam" id="PF09379">
    <property type="entry name" value="FERM_N"/>
    <property type="match status" value="1"/>
</dbReference>
<dbReference type="Gene3D" id="3.10.20.90">
    <property type="entry name" value="Phosphatidylinositol 3-kinase Catalytic Subunit, Chain A, domain 1"/>
    <property type="match status" value="1"/>
</dbReference>
<dbReference type="EMBL" id="JARAKH010001292">
    <property type="protein sequence ID" value="KAK8373213.1"/>
    <property type="molecule type" value="Genomic_DNA"/>
</dbReference>
<dbReference type="GO" id="GO:0005856">
    <property type="term" value="C:cytoskeleton"/>
    <property type="evidence" value="ECO:0007669"/>
    <property type="project" value="TreeGrafter"/>
</dbReference>
<gene>
    <name evidence="2" type="ORF">O3P69_019984</name>
</gene>
<sequence>MLRFFSKRVGRHAQKYKNVEDSYSHSSPPLKYKHQIPCKILLLDDTDLAFDVPKKALGQELYERVFYSMDIIEKDYFGLQYTDHNHVPVKEGWVQFDVVKGSIVKRSALHVFSRLSRVFLLFIM</sequence>
<dbReference type="PANTHER" id="PTHR23280:SF25">
    <property type="entry name" value="MOESIN_EZRIN_RADIXIN HOMOLOG 1"/>
    <property type="match status" value="1"/>
</dbReference>
<dbReference type="SUPFAM" id="SSF54236">
    <property type="entry name" value="Ubiquitin-like"/>
    <property type="match status" value="1"/>
</dbReference>
<dbReference type="GO" id="GO:0031032">
    <property type="term" value="P:actomyosin structure organization"/>
    <property type="evidence" value="ECO:0007669"/>
    <property type="project" value="TreeGrafter"/>
</dbReference>
<dbReference type="AlphaFoldDB" id="A0AAW0SD49"/>
<evidence type="ECO:0000313" key="3">
    <source>
        <dbReference type="Proteomes" id="UP001487740"/>
    </source>
</evidence>
<dbReference type="PROSITE" id="PS50057">
    <property type="entry name" value="FERM_3"/>
    <property type="match status" value="1"/>
</dbReference>
<accession>A0AAW0SD49</accession>
<dbReference type="InterPro" id="IPR000299">
    <property type="entry name" value="FERM_domain"/>
</dbReference>
<dbReference type="InterPro" id="IPR018979">
    <property type="entry name" value="FERM_N"/>
</dbReference>
<organism evidence="2 3">
    <name type="scientific">Scylla paramamosain</name>
    <name type="common">Mud crab</name>
    <dbReference type="NCBI Taxonomy" id="85552"/>
    <lineage>
        <taxon>Eukaryota</taxon>
        <taxon>Metazoa</taxon>
        <taxon>Ecdysozoa</taxon>
        <taxon>Arthropoda</taxon>
        <taxon>Crustacea</taxon>
        <taxon>Multicrustacea</taxon>
        <taxon>Malacostraca</taxon>
        <taxon>Eumalacostraca</taxon>
        <taxon>Eucarida</taxon>
        <taxon>Decapoda</taxon>
        <taxon>Pleocyemata</taxon>
        <taxon>Brachyura</taxon>
        <taxon>Eubrachyura</taxon>
        <taxon>Portunoidea</taxon>
        <taxon>Portunidae</taxon>
        <taxon>Portuninae</taxon>
        <taxon>Scylla</taxon>
    </lineage>
</organism>
<dbReference type="InterPro" id="IPR029071">
    <property type="entry name" value="Ubiquitin-like_domsf"/>
</dbReference>
<name>A0AAW0SD49_SCYPA</name>
<protein>
    <recommendedName>
        <fullName evidence="1">FERM domain-containing protein</fullName>
    </recommendedName>
</protein>
<feature type="domain" description="FERM" evidence="1">
    <location>
        <begin position="36"/>
        <end position="124"/>
    </location>
</feature>